<dbReference type="GO" id="GO:0005886">
    <property type="term" value="C:plasma membrane"/>
    <property type="evidence" value="ECO:0007669"/>
    <property type="project" value="TreeGrafter"/>
</dbReference>
<dbReference type="Pfam" id="PF05170">
    <property type="entry name" value="AsmA"/>
    <property type="match status" value="1"/>
</dbReference>
<feature type="domain" description="AsmA" evidence="2">
    <location>
        <begin position="22"/>
        <end position="115"/>
    </location>
</feature>
<evidence type="ECO:0000256" key="1">
    <source>
        <dbReference type="SAM" id="SignalP"/>
    </source>
</evidence>
<dbReference type="PANTHER" id="PTHR30441:SF8">
    <property type="entry name" value="DUF748 DOMAIN-CONTAINING PROTEIN"/>
    <property type="match status" value="1"/>
</dbReference>
<comment type="caution">
    <text evidence="3">The sequence shown here is derived from an EMBL/GenBank/DDBJ whole genome shotgun (WGS) entry which is preliminary data.</text>
</comment>
<proteinExistence type="predicted"/>
<organism evidence="3 4">
    <name type="scientific">Neoroseomonas alkaliterrae</name>
    <dbReference type="NCBI Taxonomy" id="1452450"/>
    <lineage>
        <taxon>Bacteria</taxon>
        <taxon>Pseudomonadati</taxon>
        <taxon>Pseudomonadota</taxon>
        <taxon>Alphaproteobacteria</taxon>
        <taxon>Acetobacterales</taxon>
        <taxon>Acetobacteraceae</taxon>
        <taxon>Neoroseomonas</taxon>
    </lineage>
</organism>
<keyword evidence="4" id="KW-1185">Reference proteome</keyword>
<feature type="signal peptide" evidence="1">
    <location>
        <begin position="1"/>
        <end position="18"/>
    </location>
</feature>
<evidence type="ECO:0000259" key="2">
    <source>
        <dbReference type="Pfam" id="PF05170"/>
    </source>
</evidence>
<gene>
    <name evidence="3" type="ORF">FHS88_003810</name>
</gene>
<evidence type="ECO:0000313" key="3">
    <source>
        <dbReference type="EMBL" id="MBB5691649.1"/>
    </source>
</evidence>
<dbReference type="GO" id="GO:0090313">
    <property type="term" value="P:regulation of protein targeting to membrane"/>
    <property type="evidence" value="ECO:0007669"/>
    <property type="project" value="TreeGrafter"/>
</dbReference>
<protein>
    <submittedName>
        <fullName evidence="3">AsmA protein</fullName>
    </submittedName>
</protein>
<dbReference type="PANTHER" id="PTHR30441">
    <property type="entry name" value="DUF748 DOMAIN-CONTAINING PROTEIN"/>
    <property type="match status" value="1"/>
</dbReference>
<evidence type="ECO:0000313" key="4">
    <source>
        <dbReference type="Proteomes" id="UP000562254"/>
    </source>
</evidence>
<keyword evidence="1" id="KW-0732">Signal</keyword>
<dbReference type="InterPro" id="IPR052894">
    <property type="entry name" value="AsmA-related"/>
</dbReference>
<dbReference type="InterPro" id="IPR007844">
    <property type="entry name" value="AsmA"/>
</dbReference>
<dbReference type="EMBL" id="JACIJE010000015">
    <property type="protein sequence ID" value="MBB5691649.1"/>
    <property type="molecule type" value="Genomic_DNA"/>
</dbReference>
<feature type="chain" id="PRO_5032403478" evidence="1">
    <location>
        <begin position="19"/>
        <end position="791"/>
    </location>
</feature>
<reference evidence="3 4" key="1">
    <citation type="submission" date="2020-08" db="EMBL/GenBank/DDBJ databases">
        <title>Genomic Encyclopedia of Type Strains, Phase IV (KMG-IV): sequencing the most valuable type-strain genomes for metagenomic binning, comparative biology and taxonomic classification.</title>
        <authorList>
            <person name="Goeker M."/>
        </authorList>
    </citation>
    <scope>NUCLEOTIDE SEQUENCE [LARGE SCALE GENOMIC DNA]</scope>
    <source>
        <strain evidence="3 4">DSM 25895</strain>
    </source>
</reference>
<sequence length="791" mass="81770">MLVALPAGVILALQFALAHGVFTDRVDAALERALSRAVSHEAIGIRASLRPRITLTGARIANIEGGSQPDFARIGRLEVTLAIVPLLAGRVDLASLRLSDAEIILERDADGRPNWIFGAGDGAVGGIALDEIRIESSRLLIPSGPVREVTIASLDLERDGPGEPLAMRGRIALDGEALDITAHIGPEADEILPIDAAIRGRGLRLALRGAVPRTTATPGWSLRLEAAASRDAAQRLAARAGHPIPPLAIEHLAARLGPGEPWPSVRDLTLRLSPFDASAWLSGLEIARAELRAVGLDTPTMLAVQGRRAAADLGLTASLPSPRRLFEAATDEPLPVEAVLTAGRARIAVSGAITPGIPIGEAVLAARLTAPDFASLGPLLGATFPRLRDVNAEAQLSGLFTRELRLDGLSLGAAGIEQATGDLAIAFAPRLAVTGALAARHLDLDRLAGSSAAAPARASARAIPEITLPLATLRDFDSRLSLAATSLVMAGITWRDANATISLEHGRLLAEPLAATMPGGALAGRLLVESSADPPRIAMRIDSRGRGLDLAAMRRAFGVPVGFDGHAELAFDLAARGATTRALAATLTGEVGIAMVGGRFTGATALRIGPELARALLPGGTPADGLALRCLAIRLSAEDGLARSEALLIEGGFGRIDGTLALNLRDETLAARLLPDIRVMGVTVRAPVTVGGTLAQPRLGVEPGAAMARVIGDTVANRLWRSSTIEYLRGAAGSAPPGGDCAGALRLARMGRSGPVPESAPAPIPLVPRELQGTVQDVVRGIGGLLGGRRR</sequence>
<name>A0A840XYG1_9PROT</name>
<accession>A0A840XYG1</accession>
<dbReference type="AlphaFoldDB" id="A0A840XYG1"/>
<dbReference type="Proteomes" id="UP000562254">
    <property type="component" value="Unassembled WGS sequence"/>
</dbReference>